<sequence length="179" mass="21713">MVVENYKEISILLNDLSTDVNEYQKQERQVNFNEFDKTEASTDIYNNSWWYGFIRLIVSLPYPTDSCRRLVEFLKIYYEEKTSELRILSEFETTYRSNQAVWWYTRPTFLYNLLNQSLRQHNIHMTFLFGFFIQDLSRQLKKEFDAYKSATLIEHHPITHSYRGQIMHIDEVKKLRPTV</sequence>
<comment type="caution">
    <text evidence="1">The sequence shown here is derived from an EMBL/GenBank/DDBJ whole genome shotgun (WGS) entry which is preliminary data.</text>
</comment>
<dbReference type="EMBL" id="CAJOBC010006202">
    <property type="protein sequence ID" value="CAF3890746.1"/>
    <property type="molecule type" value="Genomic_DNA"/>
</dbReference>
<evidence type="ECO:0000313" key="1">
    <source>
        <dbReference type="EMBL" id="CAF1127125.1"/>
    </source>
</evidence>
<dbReference type="EMBL" id="CAJNOQ010006201">
    <property type="protein sequence ID" value="CAF1127125.1"/>
    <property type="molecule type" value="Genomic_DNA"/>
</dbReference>
<dbReference type="OrthoDB" id="10064999at2759"/>
<reference evidence="1" key="1">
    <citation type="submission" date="2021-02" db="EMBL/GenBank/DDBJ databases">
        <authorList>
            <person name="Nowell W R."/>
        </authorList>
    </citation>
    <scope>NUCLEOTIDE SEQUENCE</scope>
</reference>
<organism evidence="1 3">
    <name type="scientific">Didymodactylos carnosus</name>
    <dbReference type="NCBI Taxonomy" id="1234261"/>
    <lineage>
        <taxon>Eukaryota</taxon>
        <taxon>Metazoa</taxon>
        <taxon>Spiralia</taxon>
        <taxon>Gnathifera</taxon>
        <taxon>Rotifera</taxon>
        <taxon>Eurotatoria</taxon>
        <taxon>Bdelloidea</taxon>
        <taxon>Philodinida</taxon>
        <taxon>Philodinidae</taxon>
        <taxon>Didymodactylos</taxon>
    </lineage>
</organism>
<dbReference type="AlphaFoldDB" id="A0A814R0H0"/>
<protein>
    <submittedName>
        <fullName evidence="1">Uncharacterized protein</fullName>
    </submittedName>
</protein>
<accession>A0A814R0H0</accession>
<evidence type="ECO:0000313" key="3">
    <source>
        <dbReference type="Proteomes" id="UP000663829"/>
    </source>
</evidence>
<keyword evidence="3" id="KW-1185">Reference proteome</keyword>
<dbReference type="Proteomes" id="UP000681722">
    <property type="component" value="Unassembled WGS sequence"/>
</dbReference>
<proteinExistence type="predicted"/>
<evidence type="ECO:0000313" key="2">
    <source>
        <dbReference type="EMBL" id="CAF3890746.1"/>
    </source>
</evidence>
<dbReference type="Proteomes" id="UP000663829">
    <property type="component" value="Unassembled WGS sequence"/>
</dbReference>
<name>A0A814R0H0_9BILA</name>
<gene>
    <name evidence="1" type="ORF">GPM918_LOCUS19995</name>
    <name evidence="2" type="ORF">SRO942_LOCUS19995</name>
</gene>